<protein>
    <submittedName>
        <fullName evidence="1">Uncharacterized protein</fullName>
    </submittedName>
</protein>
<comment type="caution">
    <text evidence="1">The sequence shown here is derived from an EMBL/GenBank/DDBJ whole genome shotgun (WGS) entry which is preliminary data.</text>
</comment>
<sequence length="137" mass="15422">MKVKFMSDVGKTIGNVPHLAQGGAAEPEDAHYSDQTLAALVKCHGWRYRDVKQPQNGVERLFDGLAHDGMVVPDGARYLLANYSEDPERRRYIALYAGWELLGDWDGRNGSPEDIASRLNERAEHYVQLERVRPEAA</sequence>
<dbReference type="AlphaFoldDB" id="A0A371YW52"/>
<evidence type="ECO:0000313" key="1">
    <source>
        <dbReference type="EMBL" id="RFD18472.1"/>
    </source>
</evidence>
<proteinExistence type="predicted"/>
<organism evidence="1 2">
    <name type="scientific">Komagataeibacter melaceti</name>
    <dbReference type="NCBI Taxonomy" id="2766577"/>
    <lineage>
        <taxon>Bacteria</taxon>
        <taxon>Pseudomonadati</taxon>
        <taxon>Pseudomonadota</taxon>
        <taxon>Alphaproteobacteria</taxon>
        <taxon>Acetobacterales</taxon>
        <taxon>Acetobacteraceae</taxon>
        <taxon>Komagataeibacter</taxon>
    </lineage>
</organism>
<evidence type="ECO:0000313" key="2">
    <source>
        <dbReference type="Proteomes" id="UP000262371"/>
    </source>
</evidence>
<dbReference type="EMBL" id="QUWV01000215">
    <property type="protein sequence ID" value="RFD18472.1"/>
    <property type="molecule type" value="Genomic_DNA"/>
</dbReference>
<keyword evidence="2" id="KW-1185">Reference proteome</keyword>
<dbReference type="Proteomes" id="UP000262371">
    <property type="component" value="Unassembled WGS sequence"/>
</dbReference>
<name>A0A371YW52_9PROT</name>
<gene>
    <name evidence="1" type="ORF">DY926_16455</name>
</gene>
<reference evidence="1 2" key="1">
    <citation type="submission" date="2018-08" db="EMBL/GenBank/DDBJ databases">
        <title>Komagataeibacter sp. AV 382.</title>
        <authorList>
            <person name="Skraban J."/>
            <person name="Trcek J."/>
        </authorList>
    </citation>
    <scope>NUCLEOTIDE SEQUENCE [LARGE SCALE GENOMIC DNA]</scope>
    <source>
        <strain evidence="1 2">AV 382</strain>
    </source>
</reference>
<accession>A0A371YW52</accession>